<dbReference type="PANTHER" id="PTHR14614">
    <property type="entry name" value="HEPATOCELLULAR CARCINOMA-ASSOCIATED ANTIGEN"/>
    <property type="match status" value="1"/>
</dbReference>
<evidence type="ECO:0000313" key="1">
    <source>
        <dbReference type="EMBL" id="KIW46378.1"/>
    </source>
</evidence>
<dbReference type="VEuPathDB" id="FungiDB:PV06_02052"/>
<proteinExistence type="predicted"/>
<protein>
    <recommendedName>
        <fullName evidence="3">Methyltransferase small domain-containing protein</fullName>
    </recommendedName>
</protein>
<dbReference type="STRING" id="215243.A0A0D2DTE1"/>
<dbReference type="Pfam" id="PF10294">
    <property type="entry name" value="Methyltransf_16"/>
    <property type="match status" value="1"/>
</dbReference>
<dbReference type="GeneID" id="27354126"/>
<gene>
    <name evidence="1" type="ORF">PV06_02052</name>
</gene>
<dbReference type="Gene3D" id="3.40.50.150">
    <property type="entry name" value="Vaccinia Virus protein VP39"/>
    <property type="match status" value="1"/>
</dbReference>
<dbReference type="SUPFAM" id="SSF53335">
    <property type="entry name" value="S-adenosyl-L-methionine-dependent methyltransferases"/>
    <property type="match status" value="1"/>
</dbReference>
<reference evidence="1 2" key="1">
    <citation type="submission" date="2015-01" db="EMBL/GenBank/DDBJ databases">
        <title>The Genome Sequence of Exophiala oligosperma CBS72588.</title>
        <authorList>
            <consortium name="The Broad Institute Genomics Platform"/>
            <person name="Cuomo C."/>
            <person name="de Hoog S."/>
            <person name="Gorbushina A."/>
            <person name="Stielow B."/>
            <person name="Teixiera M."/>
            <person name="Abouelleil A."/>
            <person name="Chapman S.B."/>
            <person name="Priest M."/>
            <person name="Young S.K."/>
            <person name="Wortman J."/>
            <person name="Nusbaum C."/>
            <person name="Birren B."/>
        </authorList>
    </citation>
    <scope>NUCLEOTIDE SEQUENCE [LARGE SCALE GENOMIC DNA]</scope>
    <source>
        <strain evidence="1 2">CBS 72588</strain>
    </source>
</reference>
<evidence type="ECO:0008006" key="3">
    <source>
        <dbReference type="Google" id="ProtNLM"/>
    </source>
</evidence>
<organism evidence="1 2">
    <name type="scientific">Exophiala oligosperma</name>
    <dbReference type="NCBI Taxonomy" id="215243"/>
    <lineage>
        <taxon>Eukaryota</taxon>
        <taxon>Fungi</taxon>
        <taxon>Dikarya</taxon>
        <taxon>Ascomycota</taxon>
        <taxon>Pezizomycotina</taxon>
        <taxon>Eurotiomycetes</taxon>
        <taxon>Chaetothyriomycetidae</taxon>
        <taxon>Chaetothyriales</taxon>
        <taxon>Herpotrichiellaceae</taxon>
        <taxon>Exophiala</taxon>
    </lineage>
</organism>
<dbReference type="RefSeq" id="XP_016266594.1">
    <property type="nucleotide sequence ID" value="XM_016402697.1"/>
</dbReference>
<dbReference type="HOGENOM" id="CLU_030437_1_0_1"/>
<sequence>MRLAGSASAATASSLPSLRSPELVTEGQLKTALQNLRLLYRPLPTVLDFKTVGTPKSLIKPISTPVVDSGYVSEDSDDDDAVETAVEMFVMDEFEKQLATRWLTTVMARAEEMTLLSENVRDLLIEDAASILVCFNNSVTSSDSDEEALTRDFTFEIPQTMSAGSPKQICIRLNDDPLKGEDHTDVGLQTWGASIVLSDLLCRSPCRFDLTQASLPSAPRIIELGAGTGLVSLTLAKLLPALGIENFTIVATDYHQTVLSNLRANIASNFKVELPGHQADIQTCTLDWGEPHSHAPLDKKAHVIIAADVVYEVHHALALRECAAHLLAPRGIFWLLVSVRGCGRFEGLVQTVEAAFRSAQREELRNEPGRKLQILSIENLAKQRGVGRTDEREYRLFKIGWVEQTRS</sequence>
<keyword evidence="2" id="KW-1185">Reference proteome</keyword>
<dbReference type="InterPro" id="IPR029063">
    <property type="entry name" value="SAM-dependent_MTases_sf"/>
</dbReference>
<dbReference type="OrthoDB" id="433955at2759"/>
<dbReference type="EMBL" id="KN847333">
    <property type="protein sequence ID" value="KIW46378.1"/>
    <property type="molecule type" value="Genomic_DNA"/>
</dbReference>
<dbReference type="PANTHER" id="PTHR14614:SF147">
    <property type="entry name" value="S-ADENOSYLMETHIONINE-DEPENDENT METHYLTRANSFERASE OF THE SEVEN BETA-STRAND FAMILY"/>
    <property type="match status" value="1"/>
</dbReference>
<accession>A0A0D2DTE1</accession>
<name>A0A0D2DTE1_9EURO</name>
<dbReference type="InterPro" id="IPR019410">
    <property type="entry name" value="Methyltransf_16"/>
</dbReference>
<evidence type="ECO:0000313" key="2">
    <source>
        <dbReference type="Proteomes" id="UP000053342"/>
    </source>
</evidence>
<dbReference type="Proteomes" id="UP000053342">
    <property type="component" value="Unassembled WGS sequence"/>
</dbReference>
<dbReference type="AlphaFoldDB" id="A0A0D2DTE1"/>
<dbReference type="GO" id="GO:0008757">
    <property type="term" value="F:S-adenosylmethionine-dependent methyltransferase activity"/>
    <property type="evidence" value="ECO:0007669"/>
    <property type="project" value="UniProtKB-ARBA"/>
</dbReference>
<dbReference type="CDD" id="cd02440">
    <property type="entry name" value="AdoMet_MTases"/>
    <property type="match status" value="1"/>
</dbReference>